<dbReference type="Pfam" id="PF13359">
    <property type="entry name" value="DDE_Tnp_4"/>
    <property type="match status" value="1"/>
</dbReference>
<evidence type="ECO:0000256" key="1">
    <source>
        <dbReference type="ARBA" id="ARBA00001968"/>
    </source>
</evidence>
<dbReference type="EnsemblMetazoa" id="G28577.1">
    <property type="protein sequence ID" value="G28577.1:cds"/>
    <property type="gene ID" value="G28577"/>
</dbReference>
<evidence type="ECO:0000256" key="2">
    <source>
        <dbReference type="ARBA" id="ARBA00022723"/>
    </source>
</evidence>
<organism evidence="4 5">
    <name type="scientific">Magallana gigas</name>
    <name type="common">Pacific oyster</name>
    <name type="synonym">Crassostrea gigas</name>
    <dbReference type="NCBI Taxonomy" id="29159"/>
    <lineage>
        <taxon>Eukaryota</taxon>
        <taxon>Metazoa</taxon>
        <taxon>Spiralia</taxon>
        <taxon>Lophotrochozoa</taxon>
        <taxon>Mollusca</taxon>
        <taxon>Bivalvia</taxon>
        <taxon>Autobranchia</taxon>
        <taxon>Pteriomorphia</taxon>
        <taxon>Ostreida</taxon>
        <taxon>Ostreoidea</taxon>
        <taxon>Ostreidae</taxon>
        <taxon>Magallana</taxon>
    </lineage>
</organism>
<keyword evidence="2" id="KW-0479">Metal-binding</keyword>
<sequence length="99" mass="11165">MEERYNLAHCRTRNIVERAFGVLKSRFRCLHKSGGCLPFTPAKCALVIETCCRLHNKAIDEKIPLQLGGPVVLQHNNFVHGGAPPRSARDLRQQIASRF</sequence>
<keyword evidence="5" id="KW-1185">Reference proteome</keyword>
<dbReference type="GO" id="GO:0046872">
    <property type="term" value="F:metal ion binding"/>
    <property type="evidence" value="ECO:0007669"/>
    <property type="project" value="UniProtKB-KW"/>
</dbReference>
<evidence type="ECO:0000259" key="3">
    <source>
        <dbReference type="Pfam" id="PF13359"/>
    </source>
</evidence>
<reference evidence="4" key="1">
    <citation type="submission" date="2022-08" db="UniProtKB">
        <authorList>
            <consortium name="EnsemblMetazoa"/>
        </authorList>
    </citation>
    <scope>IDENTIFICATION</scope>
    <source>
        <strain evidence="4">05x7-T-G4-1.051#20</strain>
    </source>
</reference>
<dbReference type="AlphaFoldDB" id="A0A8W8LJR0"/>
<evidence type="ECO:0000313" key="4">
    <source>
        <dbReference type="EnsemblMetazoa" id="G28577.1:cds"/>
    </source>
</evidence>
<feature type="domain" description="DDE Tnp4" evidence="3">
    <location>
        <begin position="2"/>
        <end position="56"/>
    </location>
</feature>
<comment type="cofactor">
    <cofactor evidence="1">
        <name>a divalent metal cation</name>
        <dbReference type="ChEBI" id="CHEBI:60240"/>
    </cofactor>
</comment>
<name>A0A8W8LJR0_MAGGI</name>
<accession>A0A8W8LJR0</accession>
<dbReference type="InterPro" id="IPR027806">
    <property type="entry name" value="HARBI1_dom"/>
</dbReference>
<dbReference type="Proteomes" id="UP000005408">
    <property type="component" value="Unassembled WGS sequence"/>
</dbReference>
<proteinExistence type="predicted"/>
<protein>
    <recommendedName>
        <fullName evidence="3">DDE Tnp4 domain-containing protein</fullName>
    </recommendedName>
</protein>
<evidence type="ECO:0000313" key="5">
    <source>
        <dbReference type="Proteomes" id="UP000005408"/>
    </source>
</evidence>